<evidence type="ECO:0000259" key="5">
    <source>
        <dbReference type="Pfam" id="PF25079"/>
    </source>
</evidence>
<evidence type="ECO:0000256" key="1">
    <source>
        <dbReference type="ARBA" id="ARBA00005507"/>
    </source>
</evidence>
<dbReference type="HOGENOM" id="CLU_038120_0_0_1"/>
<dbReference type="KEGG" id="smo:SELMODRAFT_271954"/>
<dbReference type="InterPro" id="IPR006918">
    <property type="entry name" value="COBRA_pln"/>
</dbReference>
<name>D8SX60_SELML</name>
<evidence type="ECO:0000313" key="6">
    <source>
        <dbReference type="EMBL" id="EFJ11028.1"/>
    </source>
</evidence>
<dbReference type="FunCoup" id="D8SX60">
    <property type="interactions" value="1641"/>
</dbReference>
<dbReference type="PIRSF" id="PIRSF038122">
    <property type="entry name" value="COBRA"/>
    <property type="match status" value="1"/>
</dbReference>
<accession>D8SX60</accession>
<dbReference type="InParanoid" id="D8SX60"/>
<reference evidence="6 7" key="1">
    <citation type="journal article" date="2011" name="Science">
        <title>The Selaginella genome identifies genetic changes associated with the evolution of vascular plants.</title>
        <authorList>
            <person name="Banks J.A."/>
            <person name="Nishiyama T."/>
            <person name="Hasebe M."/>
            <person name="Bowman J.L."/>
            <person name="Gribskov M."/>
            <person name="dePamphilis C."/>
            <person name="Albert V.A."/>
            <person name="Aono N."/>
            <person name="Aoyama T."/>
            <person name="Ambrose B.A."/>
            <person name="Ashton N.W."/>
            <person name="Axtell M.J."/>
            <person name="Barker E."/>
            <person name="Barker M.S."/>
            <person name="Bennetzen J.L."/>
            <person name="Bonawitz N.D."/>
            <person name="Chapple C."/>
            <person name="Cheng C."/>
            <person name="Correa L.G."/>
            <person name="Dacre M."/>
            <person name="DeBarry J."/>
            <person name="Dreyer I."/>
            <person name="Elias M."/>
            <person name="Engstrom E.M."/>
            <person name="Estelle M."/>
            <person name="Feng L."/>
            <person name="Finet C."/>
            <person name="Floyd S.K."/>
            <person name="Frommer W.B."/>
            <person name="Fujita T."/>
            <person name="Gramzow L."/>
            <person name="Gutensohn M."/>
            <person name="Harholt J."/>
            <person name="Hattori M."/>
            <person name="Heyl A."/>
            <person name="Hirai T."/>
            <person name="Hiwatashi Y."/>
            <person name="Ishikawa M."/>
            <person name="Iwata M."/>
            <person name="Karol K.G."/>
            <person name="Koehler B."/>
            <person name="Kolukisaoglu U."/>
            <person name="Kubo M."/>
            <person name="Kurata T."/>
            <person name="Lalonde S."/>
            <person name="Li K."/>
            <person name="Li Y."/>
            <person name="Litt A."/>
            <person name="Lyons E."/>
            <person name="Manning G."/>
            <person name="Maruyama T."/>
            <person name="Michael T.P."/>
            <person name="Mikami K."/>
            <person name="Miyazaki S."/>
            <person name="Morinaga S."/>
            <person name="Murata T."/>
            <person name="Mueller-Roeber B."/>
            <person name="Nelson D.R."/>
            <person name="Obara M."/>
            <person name="Oguri Y."/>
            <person name="Olmstead R.G."/>
            <person name="Onodera N."/>
            <person name="Petersen B.L."/>
            <person name="Pils B."/>
            <person name="Prigge M."/>
            <person name="Rensing S.A."/>
            <person name="Riano-Pachon D.M."/>
            <person name="Roberts A.W."/>
            <person name="Sato Y."/>
            <person name="Scheller H.V."/>
            <person name="Schulz B."/>
            <person name="Schulz C."/>
            <person name="Shakirov E.V."/>
            <person name="Shibagaki N."/>
            <person name="Shinohara N."/>
            <person name="Shippen D.E."/>
            <person name="Soerensen I."/>
            <person name="Sotooka R."/>
            <person name="Sugimoto N."/>
            <person name="Sugita M."/>
            <person name="Sumikawa N."/>
            <person name="Tanurdzic M."/>
            <person name="Theissen G."/>
            <person name="Ulvskov P."/>
            <person name="Wakazuki S."/>
            <person name="Weng J.K."/>
            <person name="Willats W.W."/>
            <person name="Wipf D."/>
            <person name="Wolf P.G."/>
            <person name="Yang L."/>
            <person name="Zimmer A.D."/>
            <person name="Zhu Q."/>
            <person name="Mitros T."/>
            <person name="Hellsten U."/>
            <person name="Loque D."/>
            <person name="Otillar R."/>
            <person name="Salamov A."/>
            <person name="Schmutz J."/>
            <person name="Shapiro H."/>
            <person name="Lindquist E."/>
            <person name="Lucas S."/>
            <person name="Rokhsar D."/>
            <person name="Grigoriev I.V."/>
        </authorList>
    </citation>
    <scope>NUCLEOTIDE SEQUENCE [LARGE SCALE GENOMIC DNA]</scope>
</reference>
<dbReference type="GO" id="GO:0005886">
    <property type="term" value="C:plasma membrane"/>
    <property type="evidence" value="ECO:0000318"/>
    <property type="project" value="GO_Central"/>
</dbReference>
<dbReference type="PANTHER" id="PTHR31673">
    <property type="entry name" value="PROTEIN COBRA"/>
    <property type="match status" value="1"/>
</dbReference>
<feature type="domain" description="COBRA C-terminal" evidence="5">
    <location>
        <begin position="204"/>
        <end position="405"/>
    </location>
</feature>
<protein>
    <recommendedName>
        <fullName evidence="4">COBRA-like protein</fullName>
    </recommendedName>
</protein>
<organism evidence="7">
    <name type="scientific">Selaginella moellendorffii</name>
    <name type="common">Spikemoss</name>
    <dbReference type="NCBI Taxonomy" id="88036"/>
    <lineage>
        <taxon>Eukaryota</taxon>
        <taxon>Viridiplantae</taxon>
        <taxon>Streptophyta</taxon>
        <taxon>Embryophyta</taxon>
        <taxon>Tracheophyta</taxon>
        <taxon>Lycopodiopsida</taxon>
        <taxon>Selaginellales</taxon>
        <taxon>Selaginellaceae</taxon>
        <taxon>Selaginella</taxon>
    </lineage>
</organism>
<dbReference type="InterPro" id="IPR056900">
    <property type="entry name" value="COB_C"/>
</dbReference>
<keyword evidence="7" id="KW-1185">Reference proteome</keyword>
<dbReference type="Pfam" id="PF04833">
    <property type="entry name" value="COBRA"/>
    <property type="match status" value="1"/>
</dbReference>
<evidence type="ECO:0000313" key="7">
    <source>
        <dbReference type="Proteomes" id="UP000001514"/>
    </source>
</evidence>
<evidence type="ECO:0000256" key="3">
    <source>
        <dbReference type="ARBA" id="ARBA00023180"/>
    </source>
</evidence>
<proteinExistence type="inferred from homology"/>
<gene>
    <name evidence="6" type="ORF">SELMODRAFT_271954</name>
</gene>
<dbReference type="AlphaFoldDB" id="D8SX60"/>
<evidence type="ECO:0000256" key="4">
    <source>
        <dbReference type="PIRNR" id="PIRNR038122"/>
    </source>
</evidence>
<sequence length="441" mass="49052">MPCSCAESFDPLDPNGNITIKWDVMSWSADGYVALVTMYNYQQYRHIETPGWTLGWTWAKKEVIWGMQGAQATMQGDCSKFKGNIPHCCKRDPTVVDLLPGVPYSMQVANCCRGGVLGSLAQDPTMSVASFQVIVGQAGTSNTTVQLPKNFTIRTPGPGYTCGPAKKVKASLFPSADGRRHTQALMTWNVTCSYSQYLAQRAPTCCVSFSSFYNEKIVPCQNCACNCKPNVTQSAQPRVPMCFDPDDSYLPPVVSTGIGATSSSSITKNQPLHPQLFCSSDMCPIKIHWHVKINYKDYWRAKVTITNRHVKNYTQWNLVVQHPNFNNLTEAFSFTYRPLQAYGSINDTAMFWGIKFYNDMLMQAGEMGNVQSEVLLQKGDAFTFSKGWAFPHRVLFNGDECVLPDPDLYPWLPSASSQLRSGLVLITTLLAFSTAKILALF</sequence>
<dbReference type="GO" id="GO:0010215">
    <property type="term" value="P:cellulose microfibril organization"/>
    <property type="evidence" value="ECO:0007669"/>
    <property type="project" value="InterPro"/>
</dbReference>
<dbReference type="Pfam" id="PF25079">
    <property type="entry name" value="COB_C"/>
    <property type="match status" value="1"/>
</dbReference>
<dbReference type="eggNOG" id="ENOG502QTGW">
    <property type="taxonomic scope" value="Eukaryota"/>
</dbReference>
<dbReference type="EMBL" id="GL377650">
    <property type="protein sequence ID" value="EFJ11028.1"/>
    <property type="molecule type" value="Genomic_DNA"/>
</dbReference>
<keyword evidence="2" id="KW-0732">Signal</keyword>
<dbReference type="Gramene" id="EFJ11028">
    <property type="protein sequence ID" value="EFJ11028"/>
    <property type="gene ID" value="SELMODRAFT_271954"/>
</dbReference>
<dbReference type="OMA" id="FYSHEIV"/>
<dbReference type="Proteomes" id="UP000001514">
    <property type="component" value="Unassembled WGS sequence"/>
</dbReference>
<comment type="similarity">
    <text evidence="1 4">Belongs to the COBRA family.</text>
</comment>
<evidence type="ECO:0000256" key="2">
    <source>
        <dbReference type="ARBA" id="ARBA00022729"/>
    </source>
</evidence>
<dbReference type="GO" id="GO:0052324">
    <property type="term" value="P:plant-type cell wall cellulose biosynthetic process"/>
    <property type="evidence" value="ECO:0000318"/>
    <property type="project" value="GO_Central"/>
</dbReference>
<keyword evidence="3" id="KW-0325">Glycoprotein</keyword>
<dbReference type="PANTHER" id="PTHR31673:SF3">
    <property type="entry name" value="COBRA-LIKE PROTEIN 4"/>
    <property type="match status" value="1"/>
</dbReference>